<feature type="compositionally biased region" description="Gly residues" evidence="2">
    <location>
        <begin position="316"/>
        <end position="333"/>
    </location>
</feature>
<feature type="region of interest" description="Disordered" evidence="2">
    <location>
        <begin position="438"/>
        <end position="505"/>
    </location>
</feature>
<feature type="compositionally biased region" description="Low complexity" evidence="2">
    <location>
        <begin position="520"/>
        <end position="539"/>
    </location>
</feature>
<dbReference type="Proteomes" id="UP000316213">
    <property type="component" value="Unassembled WGS sequence"/>
</dbReference>
<dbReference type="AlphaFoldDB" id="A0A5C6ATE4"/>
<feature type="region of interest" description="Disordered" evidence="2">
    <location>
        <begin position="406"/>
        <end position="426"/>
    </location>
</feature>
<evidence type="ECO:0000313" key="4">
    <source>
        <dbReference type="Proteomes" id="UP000316213"/>
    </source>
</evidence>
<feature type="region of interest" description="Disordered" evidence="2">
    <location>
        <begin position="520"/>
        <end position="579"/>
    </location>
</feature>
<dbReference type="EMBL" id="SJPM01000002">
    <property type="protein sequence ID" value="TWU01414.1"/>
    <property type="molecule type" value="Genomic_DNA"/>
</dbReference>
<organism evidence="3 4">
    <name type="scientific">Neorhodopirellula pilleata</name>
    <dbReference type="NCBI Taxonomy" id="2714738"/>
    <lineage>
        <taxon>Bacteria</taxon>
        <taxon>Pseudomonadati</taxon>
        <taxon>Planctomycetota</taxon>
        <taxon>Planctomycetia</taxon>
        <taxon>Pirellulales</taxon>
        <taxon>Pirellulaceae</taxon>
        <taxon>Neorhodopirellula</taxon>
    </lineage>
</organism>
<dbReference type="OrthoDB" id="233190at2"/>
<proteinExistence type="predicted"/>
<feature type="compositionally biased region" description="Gly residues" evidence="2">
    <location>
        <begin position="347"/>
        <end position="358"/>
    </location>
</feature>
<keyword evidence="4" id="KW-1185">Reference proteome</keyword>
<name>A0A5C6ATE4_9BACT</name>
<accession>A0A5C6ATE4</accession>
<evidence type="ECO:0008006" key="5">
    <source>
        <dbReference type="Google" id="ProtNLM"/>
    </source>
</evidence>
<feature type="coiled-coil region" evidence="1">
    <location>
        <begin position="91"/>
        <end position="166"/>
    </location>
</feature>
<dbReference type="RefSeq" id="WP_146576722.1">
    <property type="nucleotide sequence ID" value="NZ_SJPM01000002.1"/>
</dbReference>
<sequence length="691" mass="73014">MSRRKAGLSPSLFPFLAVLVCTLGTLILLLALVAQEAKDAAVAHAKQIKQSKMVPTSAPERPDAPPELTLDAASRLIEEEQFRVQQLVSFRDEQTQDAETKRNEVAVLEDAIRDLKKRLESLKDEVETATGGLDPDQAMKVDDSTLVMMQDEVAKLRADIKELESNERGKKPRVVIVPHRGPNGTQRRPIYVECTADEIRIMPEGARITKTQALAAAESENPNANPLGSALRVARRHAMQAYGDQVAPYPLLIVRPGGIRMFHMASALMKDWDDQYGYELVPGEVDLAFPGGDQVLRKDLEYAIHEASSRNFMFARGGGGSGNGNGDGSGGSYDGLPTTRPSASGSNGFGGNGFGGNATAGQTTPAGTSTAQIEPAKPLPVLSAKSLDQQALSNGFSPARDQRFANAFGMTSPPSGGAFGSDGKLNSQSEALNDFLKGRTSADLDGGPESDGSESGESDGSGSGGKGSESLTQDSASDPSGPGESERSAADGSVAGGTAMAPSGNLAMPQQLASNAQMNNQANASASANTASTTNASPPSGSPGGEPSSQPPPPMDSTDPANPSVTMNSSSNQNQVRREGRDWAMPEAFRGMGGTEVVRPISMICHHDRYELLEQGRVVATFPFHRGDVYQSTIQLATAVRDRVAGWGATLPGGRWQPRLDVQVGPHAEQRFHELESLMKGSGVEINRRTP</sequence>
<gene>
    <name evidence="3" type="ORF">Pla100_11410</name>
</gene>
<evidence type="ECO:0000313" key="3">
    <source>
        <dbReference type="EMBL" id="TWU01414.1"/>
    </source>
</evidence>
<evidence type="ECO:0000256" key="2">
    <source>
        <dbReference type="SAM" id="MobiDB-lite"/>
    </source>
</evidence>
<reference evidence="3 4" key="1">
    <citation type="submission" date="2019-02" db="EMBL/GenBank/DDBJ databases">
        <title>Deep-cultivation of Planctomycetes and their phenomic and genomic characterization uncovers novel biology.</title>
        <authorList>
            <person name="Wiegand S."/>
            <person name="Jogler M."/>
            <person name="Boedeker C."/>
            <person name="Pinto D."/>
            <person name="Vollmers J."/>
            <person name="Rivas-Marin E."/>
            <person name="Kohn T."/>
            <person name="Peeters S.H."/>
            <person name="Heuer A."/>
            <person name="Rast P."/>
            <person name="Oberbeckmann S."/>
            <person name="Bunk B."/>
            <person name="Jeske O."/>
            <person name="Meyerdierks A."/>
            <person name="Storesund J.E."/>
            <person name="Kallscheuer N."/>
            <person name="Luecker S."/>
            <person name="Lage O.M."/>
            <person name="Pohl T."/>
            <person name="Merkel B.J."/>
            <person name="Hornburger P."/>
            <person name="Mueller R.-W."/>
            <person name="Bruemmer F."/>
            <person name="Labrenz M."/>
            <person name="Spormann A.M."/>
            <person name="Op Den Camp H."/>
            <person name="Overmann J."/>
            <person name="Amann R."/>
            <person name="Jetten M.S.M."/>
            <person name="Mascher T."/>
            <person name="Medema M.H."/>
            <person name="Devos D.P."/>
            <person name="Kaster A.-K."/>
            <person name="Ovreas L."/>
            <person name="Rohde M."/>
            <person name="Galperin M.Y."/>
            <person name="Jogler C."/>
        </authorList>
    </citation>
    <scope>NUCLEOTIDE SEQUENCE [LARGE SCALE GENOMIC DNA]</scope>
    <source>
        <strain evidence="3 4">Pla100</strain>
    </source>
</reference>
<comment type="caution">
    <text evidence="3">The sequence shown here is derived from an EMBL/GenBank/DDBJ whole genome shotgun (WGS) entry which is preliminary data.</text>
</comment>
<protein>
    <recommendedName>
        <fullName evidence="5">IncA protein</fullName>
    </recommendedName>
</protein>
<evidence type="ECO:0000256" key="1">
    <source>
        <dbReference type="SAM" id="Coils"/>
    </source>
</evidence>
<keyword evidence="1" id="KW-0175">Coiled coil</keyword>
<feature type="compositionally biased region" description="Polar residues" evidence="2">
    <location>
        <begin position="564"/>
        <end position="575"/>
    </location>
</feature>
<feature type="compositionally biased region" description="Acidic residues" evidence="2">
    <location>
        <begin position="446"/>
        <end position="457"/>
    </location>
</feature>
<feature type="region of interest" description="Disordered" evidence="2">
    <location>
        <begin position="315"/>
        <end position="372"/>
    </location>
</feature>